<feature type="domain" description="Amidohydrolase-related" evidence="2">
    <location>
        <begin position="98"/>
        <end position="257"/>
    </location>
</feature>
<dbReference type="InterPro" id="IPR008000">
    <property type="entry name" value="Rham/fucose_mutarotase"/>
</dbReference>
<sequence>MLEVVDSHFHIWDLDVLNLPWLDFCAGIKRSFSVDDLCKAYGKYDLDFKGGVYVEVDCDNAVKEDEYIFNLHNSTILARIMRVPHLCAHMRLPLKIAGVREPLHIETSPHGRCLEDSFMEGLEVLADKDMIFESCNRVEELQDMYNAVSRVPQTKVVINHCGNVTELTADYKRAMKKLAELPNVYCKVSGFATENKVFVKNLLDFLTGEFDHSKLIYASNFPVVELYSSFDEHLKAVREYFGDDADFFSKSARKLYKINKPQTFANVIRLRPEKAEYYKKLHANPFSGINKKIRECGITKYQIFNRDDLLFSIMEYCGDDFEYDMAKMAQDPETQRWWQETDPCQMRIAGAFKSEWWADMKLVYDLNKN</sequence>
<dbReference type="GO" id="GO:0016787">
    <property type="term" value="F:hydrolase activity"/>
    <property type="evidence" value="ECO:0007669"/>
    <property type="project" value="InterPro"/>
</dbReference>
<dbReference type="InterPro" id="IPR032466">
    <property type="entry name" value="Metal_Hydrolase"/>
</dbReference>
<dbReference type="SUPFAM" id="SSF51556">
    <property type="entry name" value="Metallo-dependent hydrolases"/>
    <property type="match status" value="1"/>
</dbReference>
<dbReference type="AlphaFoldDB" id="A0A498RFK3"/>
<dbReference type="OrthoDB" id="5450317at2"/>
<dbReference type="GO" id="GO:0016857">
    <property type="term" value="F:racemase and epimerase activity, acting on carbohydrates and derivatives"/>
    <property type="evidence" value="ECO:0007669"/>
    <property type="project" value="InterPro"/>
</dbReference>
<evidence type="ECO:0000313" key="3">
    <source>
        <dbReference type="EMBL" id="VBB09590.1"/>
    </source>
</evidence>
<dbReference type="Proteomes" id="UP000277811">
    <property type="component" value="Unassembled WGS sequence"/>
</dbReference>
<dbReference type="EMBL" id="UPPP01000127">
    <property type="protein sequence ID" value="VBB09590.1"/>
    <property type="molecule type" value="Genomic_DNA"/>
</dbReference>
<keyword evidence="4" id="KW-1185">Reference proteome</keyword>
<dbReference type="InterPro" id="IPR011008">
    <property type="entry name" value="Dimeric_a/b-barrel"/>
</dbReference>
<dbReference type="PANTHER" id="PTHR43569">
    <property type="entry name" value="AMIDOHYDROLASE"/>
    <property type="match status" value="1"/>
</dbReference>
<dbReference type="Pfam" id="PF04909">
    <property type="entry name" value="Amidohydro_2"/>
    <property type="match status" value="1"/>
</dbReference>
<reference evidence="3 4" key="1">
    <citation type="submission" date="2018-06" db="EMBL/GenBank/DDBJ databases">
        <authorList>
            <person name="Strepis N."/>
        </authorList>
    </citation>
    <scope>NUCLEOTIDE SEQUENCE [LARGE SCALE GENOMIC DNA]</scope>
    <source>
        <strain evidence="3">LUCI</strain>
    </source>
</reference>
<dbReference type="InterPro" id="IPR052350">
    <property type="entry name" value="Metallo-dep_Lactonases"/>
</dbReference>
<protein>
    <submittedName>
        <fullName evidence="3">Rhamnose/fucose mutarotase</fullName>
    </submittedName>
</protein>
<gene>
    <name evidence="3" type="ORF">LUCI_4885</name>
</gene>
<accession>A0A498RFK3</accession>
<dbReference type="Gene3D" id="3.30.70.100">
    <property type="match status" value="1"/>
</dbReference>
<comment type="similarity">
    <text evidence="1">Belongs to the metallo-dependent hydrolases superfamily.</text>
</comment>
<dbReference type="SUPFAM" id="SSF54909">
    <property type="entry name" value="Dimeric alpha+beta barrel"/>
    <property type="match status" value="1"/>
</dbReference>
<dbReference type="Pfam" id="PF05336">
    <property type="entry name" value="rhaM"/>
    <property type="match status" value="1"/>
</dbReference>
<dbReference type="PANTHER" id="PTHR43569:SF2">
    <property type="entry name" value="AMIDOHYDROLASE-RELATED DOMAIN-CONTAINING PROTEIN"/>
    <property type="match status" value="1"/>
</dbReference>
<dbReference type="Gene3D" id="3.20.20.140">
    <property type="entry name" value="Metal-dependent hydrolases"/>
    <property type="match status" value="1"/>
</dbReference>
<organism evidence="3 4">
    <name type="scientific">Lucifera butyrica</name>
    <dbReference type="NCBI Taxonomy" id="1351585"/>
    <lineage>
        <taxon>Bacteria</taxon>
        <taxon>Bacillati</taxon>
        <taxon>Bacillota</taxon>
        <taxon>Negativicutes</taxon>
        <taxon>Veillonellales</taxon>
        <taxon>Veillonellaceae</taxon>
        <taxon>Lucifera</taxon>
    </lineage>
</organism>
<dbReference type="RefSeq" id="WP_122630366.1">
    <property type="nucleotide sequence ID" value="NZ_UPPP01000127.1"/>
</dbReference>
<evidence type="ECO:0000259" key="2">
    <source>
        <dbReference type="Pfam" id="PF04909"/>
    </source>
</evidence>
<proteinExistence type="inferred from homology"/>
<dbReference type="InterPro" id="IPR006680">
    <property type="entry name" value="Amidohydro-rel"/>
</dbReference>
<evidence type="ECO:0000313" key="4">
    <source>
        <dbReference type="Proteomes" id="UP000277811"/>
    </source>
</evidence>
<name>A0A498RFK3_9FIRM</name>
<evidence type="ECO:0000256" key="1">
    <source>
        <dbReference type="ARBA" id="ARBA00038310"/>
    </source>
</evidence>